<evidence type="ECO:0000256" key="16">
    <source>
        <dbReference type="SAM" id="MobiDB-lite"/>
    </source>
</evidence>
<keyword evidence="12" id="KW-0511">Multifunctional enzyme</keyword>
<dbReference type="EMBL" id="AJAT01000017">
    <property type="protein sequence ID" value="EOL42138.1"/>
    <property type="molecule type" value="Genomic_DNA"/>
</dbReference>
<dbReference type="AlphaFoldDB" id="R3TM82"/>
<dbReference type="OrthoDB" id="9766909at2"/>
<dbReference type="InterPro" id="IPR001460">
    <property type="entry name" value="PCN-bd_Tpept"/>
</dbReference>
<dbReference type="GO" id="GO:0009252">
    <property type="term" value="P:peptidoglycan biosynthetic process"/>
    <property type="evidence" value="ECO:0007669"/>
    <property type="project" value="UniProtKB-KW"/>
</dbReference>
<name>R3TM82_9ENTE</name>
<keyword evidence="2" id="KW-0121">Carboxypeptidase</keyword>
<dbReference type="GO" id="GO:0006508">
    <property type="term" value="P:proteolysis"/>
    <property type="evidence" value="ECO:0007669"/>
    <property type="project" value="UniProtKB-KW"/>
</dbReference>
<evidence type="ECO:0000256" key="14">
    <source>
        <dbReference type="ARBA" id="ARBA00034000"/>
    </source>
</evidence>
<dbReference type="GO" id="GO:0009002">
    <property type="term" value="F:serine-type D-Ala-D-Ala carboxypeptidase activity"/>
    <property type="evidence" value="ECO:0007669"/>
    <property type="project" value="UniProtKB-EC"/>
</dbReference>
<dbReference type="PANTHER" id="PTHR32282:SF32">
    <property type="entry name" value="PENICILLIN-BINDING PROTEIN 2A"/>
    <property type="match status" value="1"/>
</dbReference>
<keyword evidence="6 17" id="KW-0812">Transmembrane</keyword>
<dbReference type="PANTHER" id="PTHR32282">
    <property type="entry name" value="BINDING PROTEIN TRANSPEPTIDASE, PUTATIVE-RELATED"/>
    <property type="match status" value="1"/>
</dbReference>
<gene>
    <name evidence="20" type="ORF">UC3_02486</name>
</gene>
<evidence type="ECO:0000259" key="19">
    <source>
        <dbReference type="Pfam" id="PF00912"/>
    </source>
</evidence>
<feature type="transmembrane region" description="Helical" evidence="17">
    <location>
        <begin position="32"/>
        <end position="57"/>
    </location>
</feature>
<evidence type="ECO:0000256" key="13">
    <source>
        <dbReference type="ARBA" id="ARBA00023316"/>
    </source>
</evidence>
<dbReference type="PATRIC" id="fig|1158610.3.peg.2467"/>
<dbReference type="STRING" id="154621.RV11_GL003367"/>
<dbReference type="InterPro" id="IPR050396">
    <property type="entry name" value="Glycosyltr_51/Transpeptidase"/>
</dbReference>
<dbReference type="SUPFAM" id="SSF56601">
    <property type="entry name" value="beta-lactamase/transpeptidase-like"/>
    <property type="match status" value="1"/>
</dbReference>
<dbReference type="GO" id="GO:0071555">
    <property type="term" value="P:cell wall organization"/>
    <property type="evidence" value="ECO:0007669"/>
    <property type="project" value="UniProtKB-KW"/>
</dbReference>
<keyword evidence="5" id="KW-0808">Transferase</keyword>
<protein>
    <submittedName>
        <fullName evidence="20">Penicillin-binding protein</fullName>
    </submittedName>
</protein>
<keyword evidence="1" id="KW-1003">Cell membrane</keyword>
<evidence type="ECO:0000259" key="18">
    <source>
        <dbReference type="Pfam" id="PF00905"/>
    </source>
</evidence>
<evidence type="ECO:0000256" key="8">
    <source>
        <dbReference type="ARBA" id="ARBA00022960"/>
    </source>
</evidence>
<dbReference type="Pfam" id="PF00912">
    <property type="entry name" value="Transgly"/>
    <property type="match status" value="1"/>
</dbReference>
<dbReference type="InterPro" id="IPR036950">
    <property type="entry name" value="PBP_transglycosylase"/>
</dbReference>
<feature type="region of interest" description="Disordered" evidence="16">
    <location>
        <begin position="772"/>
        <end position="821"/>
    </location>
</feature>
<evidence type="ECO:0000256" key="3">
    <source>
        <dbReference type="ARBA" id="ARBA00022670"/>
    </source>
</evidence>
<dbReference type="Gene3D" id="3.40.710.10">
    <property type="entry name" value="DD-peptidase/beta-lactamase superfamily"/>
    <property type="match status" value="1"/>
</dbReference>
<keyword evidence="13" id="KW-0961">Cell wall biogenesis/degradation</keyword>
<keyword evidence="9" id="KW-0573">Peptidoglycan synthesis</keyword>
<evidence type="ECO:0000256" key="6">
    <source>
        <dbReference type="ARBA" id="ARBA00022692"/>
    </source>
</evidence>
<evidence type="ECO:0000256" key="11">
    <source>
        <dbReference type="ARBA" id="ARBA00023136"/>
    </source>
</evidence>
<dbReference type="GO" id="GO:0030288">
    <property type="term" value="C:outer membrane-bounded periplasmic space"/>
    <property type="evidence" value="ECO:0007669"/>
    <property type="project" value="TreeGrafter"/>
</dbReference>
<organism evidence="20 21">
    <name type="scientific">Enterococcus phoeniculicola ATCC BAA-412</name>
    <dbReference type="NCBI Taxonomy" id="1158610"/>
    <lineage>
        <taxon>Bacteria</taxon>
        <taxon>Bacillati</taxon>
        <taxon>Bacillota</taxon>
        <taxon>Bacilli</taxon>
        <taxon>Lactobacillales</taxon>
        <taxon>Enterococcaceae</taxon>
        <taxon>Enterococcus</taxon>
    </lineage>
</organism>
<evidence type="ECO:0000256" key="4">
    <source>
        <dbReference type="ARBA" id="ARBA00022676"/>
    </source>
</evidence>
<evidence type="ECO:0000256" key="15">
    <source>
        <dbReference type="ARBA" id="ARBA00049902"/>
    </source>
</evidence>
<dbReference type="GO" id="GO:0008658">
    <property type="term" value="F:penicillin binding"/>
    <property type="evidence" value="ECO:0007669"/>
    <property type="project" value="InterPro"/>
</dbReference>
<evidence type="ECO:0000256" key="1">
    <source>
        <dbReference type="ARBA" id="ARBA00022475"/>
    </source>
</evidence>
<evidence type="ECO:0000256" key="7">
    <source>
        <dbReference type="ARBA" id="ARBA00022801"/>
    </source>
</evidence>
<keyword evidence="10 17" id="KW-1133">Transmembrane helix</keyword>
<keyword evidence="8" id="KW-0133">Cell shape</keyword>
<dbReference type="InterPro" id="IPR023346">
    <property type="entry name" value="Lysozyme-like_dom_sf"/>
</dbReference>
<evidence type="ECO:0000256" key="5">
    <source>
        <dbReference type="ARBA" id="ARBA00022679"/>
    </source>
</evidence>
<dbReference type="Pfam" id="PF00905">
    <property type="entry name" value="Transpeptidase"/>
    <property type="match status" value="1"/>
</dbReference>
<feature type="domain" description="Glycosyl transferase family 51" evidence="19">
    <location>
        <begin position="89"/>
        <end position="261"/>
    </location>
</feature>
<dbReference type="HOGENOM" id="CLU_006354_2_0_9"/>
<evidence type="ECO:0000313" key="20">
    <source>
        <dbReference type="EMBL" id="EOL42138.1"/>
    </source>
</evidence>
<dbReference type="SUPFAM" id="SSF53955">
    <property type="entry name" value="Lysozyme-like"/>
    <property type="match status" value="1"/>
</dbReference>
<dbReference type="GO" id="GO:0008955">
    <property type="term" value="F:peptidoglycan glycosyltransferase activity"/>
    <property type="evidence" value="ECO:0007669"/>
    <property type="project" value="UniProtKB-EC"/>
</dbReference>
<evidence type="ECO:0000256" key="12">
    <source>
        <dbReference type="ARBA" id="ARBA00023268"/>
    </source>
</evidence>
<evidence type="ECO:0000256" key="9">
    <source>
        <dbReference type="ARBA" id="ARBA00022984"/>
    </source>
</evidence>
<evidence type="ECO:0000256" key="10">
    <source>
        <dbReference type="ARBA" id="ARBA00022989"/>
    </source>
</evidence>
<evidence type="ECO:0000256" key="2">
    <source>
        <dbReference type="ARBA" id="ARBA00022645"/>
    </source>
</evidence>
<reference evidence="20 21" key="1">
    <citation type="submission" date="2013-02" db="EMBL/GenBank/DDBJ databases">
        <title>The Genome Sequence of Enterococcus phoeniculicola BAA-412.</title>
        <authorList>
            <consortium name="The Broad Institute Genome Sequencing Platform"/>
            <consortium name="The Broad Institute Genome Sequencing Center for Infectious Disease"/>
            <person name="Earl A.M."/>
            <person name="Gilmore M.S."/>
            <person name="Lebreton F."/>
            <person name="Walker B."/>
            <person name="Young S.K."/>
            <person name="Zeng Q."/>
            <person name="Gargeya S."/>
            <person name="Fitzgerald M."/>
            <person name="Haas B."/>
            <person name="Abouelleil A."/>
            <person name="Alvarado L."/>
            <person name="Arachchi H.M."/>
            <person name="Berlin A.M."/>
            <person name="Chapman S.B."/>
            <person name="Dewar J."/>
            <person name="Goldberg J."/>
            <person name="Griggs A."/>
            <person name="Gujja S."/>
            <person name="Hansen M."/>
            <person name="Howarth C."/>
            <person name="Imamovic A."/>
            <person name="Larimer J."/>
            <person name="McCowan C."/>
            <person name="Murphy C."/>
            <person name="Neiman D."/>
            <person name="Pearson M."/>
            <person name="Priest M."/>
            <person name="Roberts A."/>
            <person name="Saif S."/>
            <person name="Shea T."/>
            <person name="Sisk P."/>
            <person name="Sykes S."/>
            <person name="Wortman J."/>
            <person name="Nusbaum C."/>
            <person name="Birren B."/>
        </authorList>
    </citation>
    <scope>NUCLEOTIDE SEQUENCE [LARGE SCALE GENOMIC DNA]</scope>
    <source>
        <strain evidence="20 21">ATCC BAA-412</strain>
    </source>
</reference>
<dbReference type="eggNOG" id="COG0744">
    <property type="taxonomic scope" value="Bacteria"/>
</dbReference>
<evidence type="ECO:0000256" key="17">
    <source>
        <dbReference type="SAM" id="Phobius"/>
    </source>
</evidence>
<accession>R3TM82</accession>
<evidence type="ECO:0000313" key="21">
    <source>
        <dbReference type="Proteomes" id="UP000013785"/>
    </source>
</evidence>
<proteinExistence type="predicted"/>
<keyword evidence="3" id="KW-0645">Protease</keyword>
<dbReference type="GO" id="GO:0008360">
    <property type="term" value="P:regulation of cell shape"/>
    <property type="evidence" value="ECO:0007669"/>
    <property type="project" value="UniProtKB-KW"/>
</dbReference>
<comment type="caution">
    <text evidence="20">The sequence shown here is derived from an EMBL/GenBank/DDBJ whole genome shotgun (WGS) entry which is preliminary data.</text>
</comment>
<keyword evidence="7" id="KW-0378">Hydrolase</keyword>
<comment type="catalytic activity">
    <reaction evidence="14">
        <text>Preferential cleavage: (Ac)2-L-Lys-D-Ala-|-D-Ala. Also transpeptidation of peptidyl-alanyl moieties that are N-acyl substituents of D-alanine.</text>
        <dbReference type="EC" id="3.4.16.4"/>
    </reaction>
</comment>
<dbReference type="InterPro" id="IPR001264">
    <property type="entry name" value="Glyco_trans_51"/>
</dbReference>
<dbReference type="Gene3D" id="3.40.50.12800">
    <property type="match status" value="1"/>
</dbReference>
<keyword evidence="21" id="KW-1185">Reference proteome</keyword>
<dbReference type="InterPro" id="IPR012338">
    <property type="entry name" value="Beta-lactam/transpept-like"/>
</dbReference>
<keyword evidence="4" id="KW-0328">Glycosyltransferase</keyword>
<feature type="domain" description="Penicillin-binding protein transpeptidase" evidence="18">
    <location>
        <begin position="398"/>
        <end position="636"/>
    </location>
</feature>
<keyword evidence="11 17" id="KW-0472">Membrane</keyword>
<dbReference type="Proteomes" id="UP000013785">
    <property type="component" value="Unassembled WGS sequence"/>
</dbReference>
<sequence>MPPLNNGRHNSETGKNKVLFGFNIFLRVLQSLLIVGVVLLILGGSLALGIGTGYFAYLVEDTPIPTKDELKRDLGDITQTSKLAYADNSEIATIRSDLMRTAVSSENISDLIKEAIINTEDEYFEEHKGFVPKAVIRALISEATGMGSSGGSTLTQQLVKQQILSDETTFKRKANEIILSMQIEKYFSKDEIVTTYLNVSPFGRNNKGQNIAGVQEAAKGIFGVDAKDVNLAQAAFIAGLPQSPITYSPYTNTGDLKEDYSLGLERKDFVLFSMYREKAITKKEYEEAKAYDLSKDFLKKQAVEADDQGFLYYSVLDEAQNVIAEKNAKADGLSDEEFADESTFVAYKNRAKKELENGGYTVQSTIDKNIYNSMQDAVRDYGYMLDDGSGSRIETGSVLMENKTGKILGFIGSRDYNTDQNNHAFDTVRQAGSSIKPVLVYGPAIDQGLMGSETRVADYPMKYRDGGATLANATNTGSRTFQTVRESLEWSNNIPAYHIYQNLIEKTGSDQFAYDNYLKKMNYPASHDWGVEAAPLGTTDVTTLNQTNGYQALANGGVYQEGYLIESIKDNDGNVVYQHEANPVEVFSPATASIMNDLMRSVIDAQITSPFKSVISGLDWNLGNADWVGKTGSTDNYADSWLVVSTPKVTISNWSGHGEANIPMNDGSGDRSANYLAYVINKVHQTNGDVFGTNDRFQLSNEVKQIKVSDFTGELPATVAYQNYKLQSPGKEVTSLWAKNGPADSTYQFGIGGTEENYSDYWRNYLNKIAAEQKKSEEKEKADREKKEKEKSTSSDKDKDKEKTNEKDSEDKEEGKKSENN</sequence>
<dbReference type="Gene3D" id="1.10.3810.10">
    <property type="entry name" value="Biosynthetic peptidoglycan transglycosylase-like"/>
    <property type="match status" value="1"/>
</dbReference>
<comment type="catalytic activity">
    <reaction evidence="15">
        <text>[GlcNAc-(1-&gt;4)-Mur2Ac(oyl-L-Ala-gamma-D-Glu-L-Lys-D-Ala-D-Ala)](n)-di-trans,octa-cis-undecaprenyl diphosphate + beta-D-GlcNAc-(1-&gt;4)-Mur2Ac(oyl-L-Ala-gamma-D-Glu-L-Lys-D-Ala-D-Ala)-di-trans,octa-cis-undecaprenyl diphosphate = [GlcNAc-(1-&gt;4)-Mur2Ac(oyl-L-Ala-gamma-D-Glu-L-Lys-D-Ala-D-Ala)](n+1)-di-trans,octa-cis-undecaprenyl diphosphate + di-trans,octa-cis-undecaprenyl diphosphate + H(+)</text>
        <dbReference type="Rhea" id="RHEA:23708"/>
        <dbReference type="Rhea" id="RHEA-COMP:9602"/>
        <dbReference type="Rhea" id="RHEA-COMP:9603"/>
        <dbReference type="ChEBI" id="CHEBI:15378"/>
        <dbReference type="ChEBI" id="CHEBI:58405"/>
        <dbReference type="ChEBI" id="CHEBI:60033"/>
        <dbReference type="ChEBI" id="CHEBI:78435"/>
        <dbReference type="EC" id="2.4.99.28"/>
    </reaction>
</comment>